<proteinExistence type="predicted"/>
<keyword evidence="3" id="KW-1185">Reference proteome</keyword>
<feature type="compositionally biased region" description="Polar residues" evidence="1">
    <location>
        <begin position="45"/>
        <end position="57"/>
    </location>
</feature>
<comment type="caution">
    <text evidence="2">The sequence shown here is derived from an EMBL/GenBank/DDBJ whole genome shotgun (WGS) entry which is preliminary data.</text>
</comment>
<feature type="region of interest" description="Disordered" evidence="1">
    <location>
        <begin position="1"/>
        <end position="131"/>
    </location>
</feature>
<evidence type="ECO:0000313" key="3">
    <source>
        <dbReference type="Proteomes" id="UP001337655"/>
    </source>
</evidence>
<feature type="compositionally biased region" description="Polar residues" evidence="1">
    <location>
        <begin position="92"/>
        <end position="101"/>
    </location>
</feature>
<dbReference type="RefSeq" id="XP_064656888.1">
    <property type="nucleotide sequence ID" value="XM_064805046.1"/>
</dbReference>
<feature type="compositionally biased region" description="Basic and acidic residues" evidence="1">
    <location>
        <begin position="1"/>
        <end position="11"/>
    </location>
</feature>
<feature type="compositionally biased region" description="Basic and acidic residues" evidence="1">
    <location>
        <begin position="65"/>
        <end position="84"/>
    </location>
</feature>
<dbReference type="Proteomes" id="UP001337655">
    <property type="component" value="Unassembled WGS sequence"/>
</dbReference>
<dbReference type="EMBL" id="JAVRRT010000012">
    <property type="protein sequence ID" value="KAK5167080.1"/>
    <property type="molecule type" value="Genomic_DNA"/>
</dbReference>
<feature type="region of interest" description="Disordered" evidence="1">
    <location>
        <begin position="232"/>
        <end position="251"/>
    </location>
</feature>
<reference evidence="2 3" key="1">
    <citation type="submission" date="2023-08" db="EMBL/GenBank/DDBJ databases">
        <title>Black Yeasts Isolated from many extreme environments.</title>
        <authorList>
            <person name="Coleine C."/>
            <person name="Stajich J.E."/>
            <person name="Selbmann L."/>
        </authorList>
    </citation>
    <scope>NUCLEOTIDE SEQUENCE [LARGE SCALE GENOMIC DNA]</scope>
    <source>
        <strain evidence="2 3">CCFEE 5935</strain>
    </source>
</reference>
<evidence type="ECO:0000256" key="1">
    <source>
        <dbReference type="SAM" id="MobiDB-lite"/>
    </source>
</evidence>
<accession>A0AAV9P601</accession>
<protein>
    <submittedName>
        <fullName evidence="2">Uncharacterized protein</fullName>
    </submittedName>
</protein>
<evidence type="ECO:0000313" key="2">
    <source>
        <dbReference type="EMBL" id="KAK5167080.1"/>
    </source>
</evidence>
<organism evidence="2 3">
    <name type="scientific">Saxophila tyrrhenica</name>
    <dbReference type="NCBI Taxonomy" id="1690608"/>
    <lineage>
        <taxon>Eukaryota</taxon>
        <taxon>Fungi</taxon>
        <taxon>Dikarya</taxon>
        <taxon>Ascomycota</taxon>
        <taxon>Pezizomycotina</taxon>
        <taxon>Dothideomycetes</taxon>
        <taxon>Dothideomycetidae</taxon>
        <taxon>Mycosphaerellales</taxon>
        <taxon>Extremaceae</taxon>
        <taxon>Saxophila</taxon>
    </lineage>
</organism>
<name>A0AAV9P601_9PEZI</name>
<dbReference type="AlphaFoldDB" id="A0AAV9P601"/>
<gene>
    <name evidence="2" type="ORF">LTR77_007810</name>
</gene>
<feature type="compositionally biased region" description="Basic and acidic residues" evidence="1">
    <location>
        <begin position="22"/>
        <end position="40"/>
    </location>
</feature>
<sequence>MPLHHRPEMFDIRSAYKQPATSERRYPSDSDSDRSYKSNSDRSYQTQPTSCSSNSTRQSHHVRCHTHEGRSRDGPPRYFDDRQVFESPPASPSNSVETYASTVDGDLDQPEREDIPDFDVPDYTRQPTKSSAIAATPSEFSDLFPSGRQLHIRHDDSTIDGNMNLRVDADVFDDRKRYDMTLFHLRLHDLKHREFSLRRYCRDSGREVCHSVQKSQTAAQEKRPAIQRSLSNALQSMRPKSERRSSAVPTLASLKRNDSGYASITSDDLNDFDRQMTSSHGTKEDEFVPSKSIKLEFSNYAQVDVKRIGAKGNKRYEFQYWGVSYAWRRVVTWDGDRREAAFYLMRAGSDRPCAHITPDRLDRTKAQEERNSGGWIPRCTMAITDKAIIRSGKDVADTVVATGLIALVDDTIRNHFHSETAKQLLIPVPKFGVEYVGPKRLINEMFGRRDTFSGQASRPSSSGGPPSAAGALVIFGGPQTAAA</sequence>
<dbReference type="GeneID" id="89929145"/>